<keyword evidence="3" id="KW-1185">Reference proteome</keyword>
<dbReference type="OrthoDB" id="10615169at2759"/>
<gene>
    <name evidence="2" type="ORF">CAEBREN_16065</name>
</gene>
<protein>
    <recommendedName>
        <fullName evidence="1">F-box domain-containing protein</fullName>
    </recommendedName>
</protein>
<evidence type="ECO:0000259" key="1">
    <source>
        <dbReference type="Pfam" id="PF00646"/>
    </source>
</evidence>
<dbReference type="Proteomes" id="UP000008068">
    <property type="component" value="Unassembled WGS sequence"/>
</dbReference>
<evidence type="ECO:0000313" key="3">
    <source>
        <dbReference type="Proteomes" id="UP000008068"/>
    </source>
</evidence>
<dbReference type="PANTHER" id="PTHR21503:SF53">
    <property type="entry name" value="F-BOX ASSOCIATED DOMAIN-CONTAINING PROTEIN-RELATED"/>
    <property type="match status" value="1"/>
</dbReference>
<dbReference type="InterPro" id="IPR001810">
    <property type="entry name" value="F-box_dom"/>
</dbReference>
<dbReference type="PANTHER" id="PTHR21503">
    <property type="entry name" value="F-BOX-CONTAINING HYPOTHETICAL PROTEIN C.ELEGANS"/>
    <property type="match status" value="1"/>
</dbReference>
<proteinExistence type="predicted"/>
<dbReference type="Pfam" id="PF00646">
    <property type="entry name" value="F-box"/>
    <property type="match status" value="1"/>
</dbReference>
<dbReference type="HOGENOM" id="CLU_118249_0_0_1"/>
<reference evidence="3" key="1">
    <citation type="submission" date="2011-07" db="EMBL/GenBank/DDBJ databases">
        <authorList>
            <consortium name="Caenorhabditis brenneri Sequencing and Analysis Consortium"/>
            <person name="Wilson R.K."/>
        </authorList>
    </citation>
    <scope>NUCLEOTIDE SEQUENCE [LARGE SCALE GENOMIC DNA]</scope>
    <source>
        <strain evidence="3">PB2801</strain>
    </source>
</reference>
<dbReference type="InParanoid" id="G0P3Q0"/>
<evidence type="ECO:0000313" key="2">
    <source>
        <dbReference type="EMBL" id="EGT44298.1"/>
    </source>
</evidence>
<name>G0P3Q0_CAEBE</name>
<dbReference type="FunCoup" id="G0P3Q0">
    <property type="interactions" value="370"/>
</dbReference>
<feature type="domain" description="F-box" evidence="1">
    <location>
        <begin position="12"/>
        <end position="48"/>
    </location>
</feature>
<dbReference type="OMA" id="EWKFLLE"/>
<dbReference type="EMBL" id="GL380049">
    <property type="protein sequence ID" value="EGT44298.1"/>
    <property type="molecule type" value="Genomic_DNA"/>
</dbReference>
<dbReference type="AlphaFoldDB" id="G0P3Q0"/>
<accession>G0P3Q0</accession>
<organism evidence="3">
    <name type="scientific">Caenorhabditis brenneri</name>
    <name type="common">Nematode worm</name>
    <dbReference type="NCBI Taxonomy" id="135651"/>
    <lineage>
        <taxon>Eukaryota</taxon>
        <taxon>Metazoa</taxon>
        <taxon>Ecdysozoa</taxon>
        <taxon>Nematoda</taxon>
        <taxon>Chromadorea</taxon>
        <taxon>Rhabditida</taxon>
        <taxon>Rhabditina</taxon>
        <taxon>Rhabditomorpha</taxon>
        <taxon>Rhabditoidea</taxon>
        <taxon>Rhabditidae</taxon>
        <taxon>Peloderinae</taxon>
        <taxon>Caenorhabditis</taxon>
    </lineage>
</organism>
<sequence length="194" mass="22685">MANVSKMQRFPILRLPILAIDEVLITMNPFELINFSMCNPTTKCIAKLFFRKKRGFEILLGNSSTLSIAILGSQKRIWKYHIINDESAEIPESIYEVAIRYSENVFEEWKFLLEYLDDLMNFKAINDFYFDLDDFPDLNQPVIECIKTWNKPVKCEPTIINVPFGIAITRNDGKVGRMFLETFGNRLFLVFMVF</sequence>